<dbReference type="GO" id="GO:0003700">
    <property type="term" value="F:DNA-binding transcription factor activity"/>
    <property type="evidence" value="ECO:0007669"/>
    <property type="project" value="InterPro"/>
</dbReference>
<dbReference type="EMBL" id="JPWF01000003">
    <property type="protein sequence ID" value="RCK38220.1"/>
    <property type="molecule type" value="Genomic_DNA"/>
</dbReference>
<dbReference type="Proteomes" id="UP000253226">
    <property type="component" value="Unassembled WGS sequence"/>
</dbReference>
<dbReference type="Pfam" id="PF03466">
    <property type="entry name" value="LysR_substrate"/>
    <property type="match status" value="1"/>
</dbReference>
<dbReference type="GO" id="GO:0003677">
    <property type="term" value="F:DNA binding"/>
    <property type="evidence" value="ECO:0007669"/>
    <property type="project" value="UniProtKB-KW"/>
</dbReference>
<evidence type="ECO:0000256" key="3">
    <source>
        <dbReference type="ARBA" id="ARBA00023125"/>
    </source>
</evidence>
<gene>
    <name evidence="6" type="ORF">TH19_05295</name>
</gene>
<keyword evidence="2" id="KW-0805">Transcription regulation</keyword>
<evidence type="ECO:0000256" key="1">
    <source>
        <dbReference type="ARBA" id="ARBA00009437"/>
    </source>
</evidence>
<dbReference type="InterPro" id="IPR036390">
    <property type="entry name" value="WH_DNA-bd_sf"/>
</dbReference>
<dbReference type="SUPFAM" id="SSF46785">
    <property type="entry name" value="Winged helix' DNA-binding domain"/>
    <property type="match status" value="1"/>
</dbReference>
<dbReference type="InterPro" id="IPR000847">
    <property type="entry name" value="LysR_HTH_N"/>
</dbReference>
<dbReference type="RefSeq" id="WP_114101271.1">
    <property type="nucleotide sequence ID" value="NZ_JPWF01000003.1"/>
</dbReference>
<dbReference type="InterPro" id="IPR050176">
    <property type="entry name" value="LTTR"/>
</dbReference>
<dbReference type="Pfam" id="PF00126">
    <property type="entry name" value="HTH_1"/>
    <property type="match status" value="1"/>
</dbReference>
<dbReference type="InterPro" id="IPR036388">
    <property type="entry name" value="WH-like_DNA-bd_sf"/>
</dbReference>
<dbReference type="Gene3D" id="3.40.190.290">
    <property type="match status" value="1"/>
</dbReference>
<name>A0A367WCM8_9PROT</name>
<organism evidence="6 7">
    <name type="scientific">Thalassospira profundimaris</name>
    <dbReference type="NCBI Taxonomy" id="502049"/>
    <lineage>
        <taxon>Bacteria</taxon>
        <taxon>Pseudomonadati</taxon>
        <taxon>Pseudomonadota</taxon>
        <taxon>Alphaproteobacteria</taxon>
        <taxon>Rhodospirillales</taxon>
        <taxon>Thalassospiraceae</taxon>
        <taxon>Thalassospira</taxon>
    </lineage>
</organism>
<dbReference type="InterPro" id="IPR005119">
    <property type="entry name" value="LysR_subst-bd"/>
</dbReference>
<dbReference type="PROSITE" id="PS50931">
    <property type="entry name" value="HTH_LYSR"/>
    <property type="match status" value="1"/>
</dbReference>
<dbReference type="PANTHER" id="PTHR30579:SF3">
    <property type="entry name" value="TRANSCRIPTIONAL REGULATORY PROTEIN"/>
    <property type="match status" value="1"/>
</dbReference>
<feature type="domain" description="HTH lysR-type" evidence="5">
    <location>
        <begin position="8"/>
        <end position="65"/>
    </location>
</feature>
<reference evidence="6 7" key="1">
    <citation type="submission" date="2014-07" db="EMBL/GenBank/DDBJ databases">
        <title>Draft genome sequence of Thalassospira profundimaris 35.</title>
        <authorList>
            <person name="Lai Q."/>
            <person name="Shao Z."/>
        </authorList>
    </citation>
    <scope>NUCLEOTIDE SEQUENCE [LARGE SCALE GENOMIC DNA]</scope>
    <source>
        <strain evidence="6 7">35</strain>
    </source>
</reference>
<accession>A0A367WCM8</accession>
<evidence type="ECO:0000313" key="7">
    <source>
        <dbReference type="Proteomes" id="UP000253226"/>
    </source>
</evidence>
<evidence type="ECO:0000313" key="6">
    <source>
        <dbReference type="EMBL" id="RCK38220.1"/>
    </source>
</evidence>
<evidence type="ECO:0000256" key="4">
    <source>
        <dbReference type="ARBA" id="ARBA00023163"/>
    </source>
</evidence>
<dbReference type="OrthoDB" id="7333438at2"/>
<evidence type="ECO:0000256" key="2">
    <source>
        <dbReference type="ARBA" id="ARBA00023015"/>
    </source>
</evidence>
<comment type="similarity">
    <text evidence="1">Belongs to the LysR transcriptional regulatory family.</text>
</comment>
<dbReference type="SUPFAM" id="SSF53850">
    <property type="entry name" value="Periplasmic binding protein-like II"/>
    <property type="match status" value="1"/>
</dbReference>
<comment type="caution">
    <text evidence="6">The sequence shown here is derived from an EMBL/GenBank/DDBJ whole genome shotgun (WGS) entry which is preliminary data.</text>
</comment>
<dbReference type="AlphaFoldDB" id="A0A367WCM8"/>
<proteinExistence type="inferred from homology"/>
<dbReference type="Gene3D" id="1.10.10.10">
    <property type="entry name" value="Winged helix-like DNA-binding domain superfamily/Winged helix DNA-binding domain"/>
    <property type="match status" value="1"/>
</dbReference>
<evidence type="ECO:0000259" key="5">
    <source>
        <dbReference type="PROSITE" id="PS50931"/>
    </source>
</evidence>
<protein>
    <recommendedName>
        <fullName evidence="5">HTH lysR-type domain-containing protein</fullName>
    </recommendedName>
</protein>
<dbReference type="PANTHER" id="PTHR30579">
    <property type="entry name" value="TRANSCRIPTIONAL REGULATOR"/>
    <property type="match status" value="1"/>
</dbReference>
<keyword evidence="4" id="KW-0804">Transcription</keyword>
<keyword evidence="3" id="KW-0238">DNA-binding</keyword>
<sequence length="300" mass="34096">MQEPHFDLNWDDLKHLLVLSREGTLSAAARVLDTSRVTVKARISNLENSMGVRLFSQDKSGYKLTRDGRELASYAQECERQLRLAFAKQNSPAAPRLKIRVGVVEGIGNGYLAEKLSWWLRGQNIDFELVSLPKQARITNREADICVTLEEPEGENTIKKILTPYTLGIYASEGYIAEHGPLKGAQDVLDHMWVGYVRDHIFSQTLNYHEELSPNLKYAFRGTSMVSQLFATAAGLGLGIFPIYLVSEFNLVRVCPEIAFERKYWLSSSSDLHRFPGLMSAWKFLLETCQKDRRLFFEGN</sequence>